<dbReference type="InterPro" id="IPR021109">
    <property type="entry name" value="Peptidase_aspartic_dom_sf"/>
</dbReference>
<evidence type="ECO:0000256" key="5">
    <source>
        <dbReference type="ARBA" id="ARBA00022750"/>
    </source>
</evidence>
<proteinExistence type="predicted"/>
<dbReference type="InterPro" id="IPR000477">
    <property type="entry name" value="RT_dom"/>
</dbReference>
<evidence type="ECO:0000313" key="12">
    <source>
        <dbReference type="EMBL" id="KAJ8651492.1"/>
    </source>
</evidence>
<dbReference type="GO" id="GO:0006508">
    <property type="term" value="P:proteolysis"/>
    <property type="evidence" value="ECO:0007669"/>
    <property type="project" value="InterPro"/>
</dbReference>
<dbReference type="InterPro" id="IPR012337">
    <property type="entry name" value="RNaseH-like_sf"/>
</dbReference>
<dbReference type="GO" id="GO:0003964">
    <property type="term" value="F:RNA-directed DNA polymerase activity"/>
    <property type="evidence" value="ECO:0007669"/>
    <property type="project" value="UniProtKB-KW"/>
</dbReference>
<dbReference type="InterPro" id="IPR001969">
    <property type="entry name" value="Aspartic_peptidase_AS"/>
</dbReference>
<dbReference type="PROSITE" id="PS50994">
    <property type="entry name" value="INTEGRASE"/>
    <property type="match status" value="1"/>
</dbReference>
<keyword evidence="7" id="KW-0378">Hydrolase</keyword>
<evidence type="ECO:0000259" key="10">
    <source>
        <dbReference type="PROSITE" id="PS50878"/>
    </source>
</evidence>
<keyword evidence="8" id="KW-0695">RNA-directed DNA polymerase</keyword>
<feature type="compositionally biased region" description="Low complexity" evidence="9">
    <location>
        <begin position="531"/>
        <end position="542"/>
    </location>
</feature>
<evidence type="ECO:0000256" key="7">
    <source>
        <dbReference type="ARBA" id="ARBA00022801"/>
    </source>
</evidence>
<keyword evidence="6" id="KW-0255">Endonuclease</keyword>
<dbReference type="Proteomes" id="UP001234581">
    <property type="component" value="Unassembled WGS sequence"/>
</dbReference>
<dbReference type="SUPFAM" id="SSF50630">
    <property type="entry name" value="Acid proteases"/>
    <property type="match status" value="1"/>
</dbReference>
<dbReference type="GO" id="GO:0015074">
    <property type="term" value="P:DNA integration"/>
    <property type="evidence" value="ECO:0007669"/>
    <property type="project" value="InterPro"/>
</dbReference>
<dbReference type="Pfam" id="PF17921">
    <property type="entry name" value="Integrase_H2C2"/>
    <property type="match status" value="1"/>
</dbReference>
<keyword evidence="13" id="KW-1185">Reference proteome</keyword>
<feature type="region of interest" description="Disordered" evidence="9">
    <location>
        <begin position="530"/>
        <end position="553"/>
    </location>
</feature>
<dbReference type="InterPro" id="IPR036397">
    <property type="entry name" value="RNaseH_sf"/>
</dbReference>
<dbReference type="SUPFAM" id="SSF56672">
    <property type="entry name" value="DNA/RNA polymerases"/>
    <property type="match status" value="1"/>
</dbReference>
<dbReference type="PROSITE" id="PS00141">
    <property type="entry name" value="ASP_PROTEASE"/>
    <property type="match status" value="1"/>
</dbReference>
<dbReference type="GO" id="GO:0005634">
    <property type="term" value="C:nucleus"/>
    <property type="evidence" value="ECO:0007669"/>
    <property type="project" value="UniProtKB-ARBA"/>
</dbReference>
<keyword evidence="5" id="KW-0645">Protease</keyword>
<dbReference type="GeneID" id="83220275"/>
<keyword evidence="5" id="KW-0064">Aspartyl protease</keyword>
<dbReference type="GO" id="GO:0004519">
    <property type="term" value="F:endonuclease activity"/>
    <property type="evidence" value="ECO:0007669"/>
    <property type="project" value="UniProtKB-KW"/>
</dbReference>
<dbReference type="CDD" id="cd00303">
    <property type="entry name" value="retropepsin_like"/>
    <property type="match status" value="1"/>
</dbReference>
<feature type="compositionally biased region" description="Low complexity" evidence="9">
    <location>
        <begin position="174"/>
        <end position="187"/>
    </location>
</feature>
<dbReference type="GO" id="GO:0003676">
    <property type="term" value="F:nucleic acid binding"/>
    <property type="evidence" value="ECO:0007669"/>
    <property type="project" value="InterPro"/>
</dbReference>
<dbReference type="FunFam" id="3.30.70.270:FF:000020">
    <property type="entry name" value="Transposon Tf2-6 polyprotein-like Protein"/>
    <property type="match status" value="1"/>
</dbReference>
<dbReference type="InterPro" id="IPR043502">
    <property type="entry name" value="DNA/RNA_pol_sf"/>
</dbReference>
<gene>
    <name evidence="12" type="ORF">O0I10_012945</name>
</gene>
<reference evidence="12 13" key="1">
    <citation type="submission" date="2023-03" db="EMBL/GenBank/DDBJ databases">
        <title>Genome sequence of Lichtheimia ornata CBS 291.66.</title>
        <authorList>
            <person name="Mohabir J.T."/>
            <person name="Shea T.P."/>
            <person name="Kurbessoian T."/>
            <person name="Berby B."/>
            <person name="Fontaine J."/>
            <person name="Livny J."/>
            <person name="Gnirke A."/>
            <person name="Stajich J.E."/>
            <person name="Cuomo C.A."/>
        </authorList>
    </citation>
    <scope>NUCLEOTIDE SEQUENCE [LARGE SCALE GENOMIC DNA]</scope>
    <source>
        <strain evidence="12">CBS 291.66</strain>
    </source>
</reference>
<evidence type="ECO:0000259" key="11">
    <source>
        <dbReference type="PROSITE" id="PS50994"/>
    </source>
</evidence>
<dbReference type="RefSeq" id="XP_058336406.1">
    <property type="nucleotide sequence ID" value="XM_058492826.1"/>
</dbReference>
<dbReference type="AlphaFoldDB" id="A0AAD7UQ42"/>
<dbReference type="Gene3D" id="1.10.340.70">
    <property type="match status" value="1"/>
</dbReference>
<comment type="caution">
    <text evidence="12">The sequence shown here is derived from an EMBL/GenBank/DDBJ whole genome shotgun (WGS) entry which is preliminary data.</text>
</comment>
<dbReference type="Pfam" id="PF00665">
    <property type="entry name" value="rve"/>
    <property type="match status" value="1"/>
</dbReference>
<dbReference type="CDD" id="cd09274">
    <property type="entry name" value="RNase_HI_RT_Ty3"/>
    <property type="match status" value="1"/>
</dbReference>
<evidence type="ECO:0000256" key="1">
    <source>
        <dbReference type="ARBA" id="ARBA00012493"/>
    </source>
</evidence>
<dbReference type="PANTHER" id="PTHR37984:SF5">
    <property type="entry name" value="PROTEIN NYNRIN-LIKE"/>
    <property type="match status" value="1"/>
</dbReference>
<evidence type="ECO:0000256" key="4">
    <source>
        <dbReference type="ARBA" id="ARBA00022722"/>
    </source>
</evidence>
<dbReference type="PROSITE" id="PS50878">
    <property type="entry name" value="RT_POL"/>
    <property type="match status" value="1"/>
</dbReference>
<dbReference type="Gene3D" id="3.30.70.270">
    <property type="match status" value="2"/>
</dbReference>
<evidence type="ECO:0000256" key="6">
    <source>
        <dbReference type="ARBA" id="ARBA00022759"/>
    </source>
</evidence>
<evidence type="ECO:0000256" key="3">
    <source>
        <dbReference type="ARBA" id="ARBA00022695"/>
    </source>
</evidence>
<dbReference type="InterPro" id="IPR050951">
    <property type="entry name" value="Retrovirus_Pol_polyprotein"/>
</dbReference>
<dbReference type="PANTHER" id="PTHR37984">
    <property type="entry name" value="PROTEIN CBG26694"/>
    <property type="match status" value="1"/>
</dbReference>
<dbReference type="InterPro" id="IPR001584">
    <property type="entry name" value="Integrase_cat-core"/>
</dbReference>
<evidence type="ECO:0000256" key="8">
    <source>
        <dbReference type="ARBA" id="ARBA00022918"/>
    </source>
</evidence>
<evidence type="ECO:0000313" key="13">
    <source>
        <dbReference type="Proteomes" id="UP001234581"/>
    </source>
</evidence>
<feature type="compositionally biased region" description="Low complexity" evidence="9">
    <location>
        <begin position="282"/>
        <end position="297"/>
    </location>
</feature>
<keyword evidence="3" id="KW-0548">Nucleotidyltransferase</keyword>
<dbReference type="Pfam" id="PF00078">
    <property type="entry name" value="RVT_1"/>
    <property type="match status" value="1"/>
</dbReference>
<dbReference type="Pfam" id="PF17917">
    <property type="entry name" value="RT_RNaseH"/>
    <property type="match status" value="1"/>
</dbReference>
<dbReference type="InterPro" id="IPR041373">
    <property type="entry name" value="RT_RNaseH"/>
</dbReference>
<dbReference type="EMBL" id="JARTCD010000183">
    <property type="protein sequence ID" value="KAJ8651492.1"/>
    <property type="molecule type" value="Genomic_DNA"/>
</dbReference>
<dbReference type="Pfam" id="PF13975">
    <property type="entry name" value="gag-asp_proteas"/>
    <property type="match status" value="1"/>
</dbReference>
<keyword evidence="4" id="KW-0540">Nuclease</keyword>
<evidence type="ECO:0000256" key="9">
    <source>
        <dbReference type="SAM" id="MobiDB-lite"/>
    </source>
</evidence>
<sequence length="1240" mass="137984">MASQSRHAPALVSPADTSNALLNLYFASEAKNLPIPRFNPSQMNVTRWLQKYKDATDDIAMNNAAKSRYLSYYLPRQISDWLYYSSTSHDFDSLCALLIDTYGVDPAADANRLHKELQCLKQDTMPIRLFRVKFETSVHSFPEELVSPLLYGLTDWTQVYERAVFHEDRLSRRQQQPAPTLQQTPLQNDTATPAFNDPMEIDSLDYTRRRQQRRPRNNNGGRQRNSHRSSDRQQSFQSSRSKNVDPMRRWAAHGVPICGHCNQTGHLTKKCYKKQQVNALSQSSSTSPVVSSADKSSNQPQAPSHIICALTKFSVPGVSYSGPRVSCMIQKHGIQALVDTGASISAMSAELASSLQLTPTGNPISFTTADGKATSSLGIVTTRALIASIPINITFHVIKELSHELILGYPTLRSLNAVINTGSDSISFVPPHNDRIVSRPVSIRAINKLQLPAYSHAYIDVSGPCNTTAFLSTPANQVAQHLCAIATSFVQFSSSGHAVVKVANLNNRPTRLQPSQAVAVAEIVEPASIQTTTSTTTSHSKPTPAPSEDDLNQVIDPSVSDPDRVATVCALCFRNFWIASNQRHPQQLTPSNITSTQALLVPSHHLLIALRLLKMILSVILWMTCLRKKDGTPRFCVDYRKLNAATTRDVYPLPRIDDTLHSLGSSRVFSTLDLTASYWQVELDDESKPKSAFVCRRGLFEFVRMSFGLCNAPSTIQRLMDSVLAGLKWQICLVYLDDIIIFSHSFQQHLHDLRLVFSRLRQAHLSINLKKCHFASKEISYLGYRITSDGLKTDPAKIQAVSAFPRPTNPDTLRSFLGLAGYYRSFIRGFSTIASPLNALLHKDASWQWSSQHEQAFQALKTALVTTPVLCYPDFSQPFELHTDGACTAGIGVMLCQRDPSNNRVHAIAYASGSLSPAEKNYGVTELEALAVVWGMKKFAHYLTGMRFIVITDHQALQFLPRSADLRGRLARWALYLQQHDFQVVYRPGRANAGPDALSRFPLPDIASLSFSSSQSFIQSFLCGLSSSDLAAAQQQDSFCQSLLSLPLPQGFSLESGILFFGPRPVLPESLRQEVFKLLHGHPTSAHLGLSRTLQQFQRLYWFPDMRTYVAERICNCSIGTRTKLSRKSFGHTNLVRSDPPRQPFDTIAMDTFGPLPTSQSGNRYIVVTQCMFSRYVIITPVKVCNTDSVSNALIHIFSEHGFPRVMLSDNGSPYSASMLQVLCMKLGITQRYSPAYHPQ</sequence>
<dbReference type="InterPro" id="IPR043128">
    <property type="entry name" value="Rev_trsase/Diguanyl_cyclase"/>
</dbReference>
<dbReference type="CDD" id="cd01647">
    <property type="entry name" value="RT_LTR"/>
    <property type="match status" value="1"/>
</dbReference>
<feature type="region of interest" description="Disordered" evidence="9">
    <location>
        <begin position="282"/>
        <end position="301"/>
    </location>
</feature>
<accession>A0AAD7UQ42</accession>
<organism evidence="12 13">
    <name type="scientific">Lichtheimia ornata</name>
    <dbReference type="NCBI Taxonomy" id="688661"/>
    <lineage>
        <taxon>Eukaryota</taxon>
        <taxon>Fungi</taxon>
        <taxon>Fungi incertae sedis</taxon>
        <taxon>Mucoromycota</taxon>
        <taxon>Mucoromycotina</taxon>
        <taxon>Mucoromycetes</taxon>
        <taxon>Mucorales</taxon>
        <taxon>Lichtheimiaceae</taxon>
        <taxon>Lichtheimia</taxon>
    </lineage>
</organism>
<dbReference type="Gene3D" id="3.30.420.10">
    <property type="entry name" value="Ribonuclease H-like superfamily/Ribonuclease H"/>
    <property type="match status" value="1"/>
</dbReference>
<dbReference type="InterPro" id="IPR041588">
    <property type="entry name" value="Integrase_H2C2"/>
</dbReference>
<dbReference type="EC" id="2.7.7.49" evidence="1"/>
<dbReference type="Gene3D" id="2.40.70.10">
    <property type="entry name" value="Acid Proteases"/>
    <property type="match status" value="1"/>
</dbReference>
<keyword evidence="2" id="KW-0808">Transferase</keyword>
<feature type="domain" description="Integrase catalytic" evidence="11">
    <location>
        <begin position="1140"/>
        <end position="1240"/>
    </location>
</feature>
<evidence type="ECO:0000256" key="2">
    <source>
        <dbReference type="ARBA" id="ARBA00022679"/>
    </source>
</evidence>
<feature type="domain" description="Reverse transcriptase" evidence="10">
    <location>
        <begin position="607"/>
        <end position="786"/>
    </location>
</feature>
<feature type="compositionally biased region" description="Low complexity" evidence="9">
    <location>
        <begin position="232"/>
        <end position="241"/>
    </location>
</feature>
<dbReference type="GO" id="GO:0004190">
    <property type="term" value="F:aspartic-type endopeptidase activity"/>
    <property type="evidence" value="ECO:0007669"/>
    <property type="project" value="UniProtKB-KW"/>
</dbReference>
<name>A0AAD7UQ42_9FUNG</name>
<protein>
    <recommendedName>
        <fullName evidence="1">RNA-directed DNA polymerase</fullName>
        <ecNumber evidence="1">2.7.7.49</ecNumber>
    </recommendedName>
</protein>
<feature type="region of interest" description="Disordered" evidence="9">
    <location>
        <begin position="170"/>
        <end position="246"/>
    </location>
</feature>
<dbReference type="SUPFAM" id="SSF53098">
    <property type="entry name" value="Ribonuclease H-like"/>
    <property type="match status" value="1"/>
</dbReference>